<dbReference type="GO" id="GO:0008308">
    <property type="term" value="F:voltage-gated monoatomic anion channel activity"/>
    <property type="evidence" value="ECO:0007669"/>
    <property type="project" value="InterPro"/>
</dbReference>
<dbReference type="PANTHER" id="PTHR31269">
    <property type="entry name" value="S-TYPE ANION CHANNEL SLAH3"/>
    <property type="match status" value="1"/>
</dbReference>
<evidence type="ECO:0000313" key="12">
    <source>
        <dbReference type="EMBL" id="KAH7433139.1"/>
    </source>
</evidence>
<evidence type="ECO:0000256" key="4">
    <source>
        <dbReference type="ARBA" id="ARBA00022448"/>
    </source>
</evidence>
<dbReference type="GO" id="GO:0012505">
    <property type="term" value="C:endomembrane system"/>
    <property type="evidence" value="ECO:0007669"/>
    <property type="project" value="UniProtKB-SubCell"/>
</dbReference>
<evidence type="ECO:0000256" key="8">
    <source>
        <dbReference type="ARBA" id="ARBA00023065"/>
    </source>
</evidence>
<evidence type="ECO:0000256" key="7">
    <source>
        <dbReference type="ARBA" id="ARBA00022989"/>
    </source>
</evidence>
<feature type="transmembrane region" description="Helical" evidence="11">
    <location>
        <begin position="168"/>
        <end position="187"/>
    </location>
</feature>
<keyword evidence="8" id="KW-0406">Ion transport</keyword>
<dbReference type="Pfam" id="PF03595">
    <property type="entry name" value="SLAC1"/>
    <property type="match status" value="1"/>
</dbReference>
<evidence type="ECO:0000256" key="6">
    <source>
        <dbReference type="ARBA" id="ARBA00022692"/>
    </source>
</evidence>
<gene>
    <name evidence="12" type="ORF">KP509_07G056000</name>
</gene>
<organism evidence="12 13">
    <name type="scientific">Ceratopteris richardii</name>
    <name type="common">Triangle waterfern</name>
    <dbReference type="NCBI Taxonomy" id="49495"/>
    <lineage>
        <taxon>Eukaryota</taxon>
        <taxon>Viridiplantae</taxon>
        <taxon>Streptophyta</taxon>
        <taxon>Embryophyta</taxon>
        <taxon>Tracheophyta</taxon>
        <taxon>Polypodiopsida</taxon>
        <taxon>Polypodiidae</taxon>
        <taxon>Polypodiales</taxon>
        <taxon>Pteridineae</taxon>
        <taxon>Pteridaceae</taxon>
        <taxon>Parkerioideae</taxon>
        <taxon>Ceratopteris</taxon>
    </lineage>
</organism>
<dbReference type="GO" id="GO:0006873">
    <property type="term" value="P:intracellular monoatomic ion homeostasis"/>
    <property type="evidence" value="ECO:0007669"/>
    <property type="project" value="InterPro"/>
</dbReference>
<name>A0A8T2ULG6_CERRI</name>
<evidence type="ECO:0000256" key="10">
    <source>
        <dbReference type="SAM" id="MobiDB-lite"/>
    </source>
</evidence>
<feature type="transmembrane region" description="Helical" evidence="11">
    <location>
        <begin position="139"/>
        <end position="156"/>
    </location>
</feature>
<feature type="compositionally biased region" description="Basic and acidic residues" evidence="10">
    <location>
        <begin position="246"/>
        <end position="264"/>
    </location>
</feature>
<accession>A0A8T2ULG6</accession>
<evidence type="ECO:0000256" key="9">
    <source>
        <dbReference type="ARBA" id="ARBA00023136"/>
    </source>
</evidence>
<dbReference type="PANTHER" id="PTHR31269:SF2">
    <property type="entry name" value="S-TYPE ANION CHANNEL SLAH3"/>
    <property type="match status" value="1"/>
</dbReference>
<evidence type="ECO:0000256" key="5">
    <source>
        <dbReference type="ARBA" id="ARBA00022475"/>
    </source>
</evidence>
<dbReference type="AlphaFoldDB" id="A0A8T2ULG6"/>
<feature type="transmembrane region" description="Helical" evidence="11">
    <location>
        <begin position="199"/>
        <end position="221"/>
    </location>
</feature>
<dbReference type="OrthoDB" id="1912323at2759"/>
<keyword evidence="7 11" id="KW-1133">Transmembrane helix</keyword>
<evidence type="ECO:0000256" key="11">
    <source>
        <dbReference type="SAM" id="Phobius"/>
    </source>
</evidence>
<feature type="transmembrane region" description="Helical" evidence="11">
    <location>
        <begin position="78"/>
        <end position="97"/>
    </location>
</feature>
<dbReference type="InterPro" id="IPR030183">
    <property type="entry name" value="SLAC/SLAH"/>
</dbReference>
<comment type="caution">
    <text evidence="12">The sequence shown here is derived from an EMBL/GenBank/DDBJ whole genome shotgun (WGS) entry which is preliminary data.</text>
</comment>
<evidence type="ECO:0000256" key="3">
    <source>
        <dbReference type="ARBA" id="ARBA00007808"/>
    </source>
</evidence>
<feature type="transmembrane region" description="Helical" evidence="11">
    <location>
        <begin position="15"/>
        <end position="32"/>
    </location>
</feature>
<protein>
    <submittedName>
        <fullName evidence="12">Uncharacterized protein</fullName>
    </submittedName>
</protein>
<reference evidence="12" key="1">
    <citation type="submission" date="2021-08" db="EMBL/GenBank/DDBJ databases">
        <title>WGS assembly of Ceratopteris richardii.</title>
        <authorList>
            <person name="Marchant D.B."/>
            <person name="Chen G."/>
            <person name="Jenkins J."/>
            <person name="Shu S."/>
            <person name="Leebens-Mack J."/>
            <person name="Grimwood J."/>
            <person name="Schmutz J."/>
            <person name="Soltis P."/>
            <person name="Soltis D."/>
            <person name="Chen Z.-H."/>
        </authorList>
    </citation>
    <scope>NUCLEOTIDE SEQUENCE</scope>
    <source>
        <strain evidence="12">Whitten #5841</strain>
        <tissue evidence="12">Leaf</tissue>
    </source>
</reference>
<proteinExistence type="inferred from homology"/>
<dbReference type="Proteomes" id="UP000825935">
    <property type="component" value="Chromosome 7"/>
</dbReference>
<feature type="region of interest" description="Disordered" evidence="10">
    <location>
        <begin position="241"/>
        <end position="266"/>
    </location>
</feature>
<dbReference type="InterPro" id="IPR004695">
    <property type="entry name" value="SLAC1/Mae1/Ssu1/TehA"/>
</dbReference>
<dbReference type="GO" id="GO:0005886">
    <property type="term" value="C:plasma membrane"/>
    <property type="evidence" value="ECO:0007669"/>
    <property type="project" value="UniProtKB-SubCell"/>
</dbReference>
<keyword evidence="5" id="KW-1003">Cell membrane</keyword>
<dbReference type="Gene3D" id="1.50.10.150">
    <property type="entry name" value="Voltage-dependent anion channel"/>
    <property type="match status" value="1"/>
</dbReference>
<evidence type="ECO:0000313" key="13">
    <source>
        <dbReference type="Proteomes" id="UP000825935"/>
    </source>
</evidence>
<keyword evidence="4" id="KW-0813">Transport</keyword>
<evidence type="ECO:0000256" key="1">
    <source>
        <dbReference type="ARBA" id="ARBA00004127"/>
    </source>
</evidence>
<feature type="transmembrane region" description="Helical" evidence="11">
    <location>
        <begin position="53"/>
        <end position="72"/>
    </location>
</feature>
<keyword evidence="6 11" id="KW-0812">Transmembrane</keyword>
<evidence type="ECO:0000256" key="2">
    <source>
        <dbReference type="ARBA" id="ARBA00004236"/>
    </source>
</evidence>
<dbReference type="EMBL" id="CM035412">
    <property type="protein sequence ID" value="KAH7433139.1"/>
    <property type="molecule type" value="Genomic_DNA"/>
</dbReference>
<comment type="subcellular location">
    <subcellularLocation>
        <location evidence="2">Cell membrane</location>
    </subcellularLocation>
    <subcellularLocation>
        <location evidence="1">Endomembrane system</location>
        <topology evidence="1">Multi-pass membrane protein</topology>
    </subcellularLocation>
</comment>
<keyword evidence="9 11" id="KW-0472">Membrane</keyword>
<sequence>MFLTIGIPPRIAKTIHPAIWCVFAAPLLMLKLKIYGQWLSGGQRRLSKVANPTTHLSLVGNFVSALLGASVGWKEAAIFFWAVGCAHYLVVFVTLYQRLPTAEVVPKELHPVFFLFVAAPSVASVAWKSIAGSFDRVSRIAYFLGLFLYASLVVRIKFFSGFQFSITWWAYTFPMTASAIATINYSVQVPHPITKVMAVVLSIISTIVVGSVFVTTVVTAIRGRLFPNDVAIAISAKRHKRRHKGSKVDPVVERNSKRDEDDSTKLFLPSEGGTIVASLENGLISVKSDPYPAAVYGNDRKTS</sequence>
<keyword evidence="13" id="KW-1185">Reference proteome</keyword>
<comment type="similarity">
    <text evidence="3">Belongs to the SLAC1 S-type anion channel family.</text>
</comment>
<dbReference type="InterPro" id="IPR038665">
    <property type="entry name" value="Voltage-dep_anion_channel_sf"/>
</dbReference>
<feature type="transmembrane region" description="Helical" evidence="11">
    <location>
        <begin position="109"/>
        <end position="127"/>
    </location>
</feature>
<dbReference type="CDD" id="cd09323">
    <property type="entry name" value="TDT_SLAC1_like"/>
    <property type="match status" value="1"/>
</dbReference>